<sequence length="891" mass="98792">MLTASPASPASRRLRVARCYAFRLLVTVAAFLVMSRGKTTEAAAATAPVVSLPSLVPPPKFDFANADKWPRWFLQFEDFSFASGLYQASDEVQVRTLLYTMGSEEARRVLETLGLTAEEWRSFAAVTDKFKAHFVHPPNEVYESVLFHRRVQERGETVDSFYTALRALVRKCNYPSTEVEDRLVRDRFVVGLLDSRLSDKLCRCPTLTMAEARLQARIHEDAVKARATVFRDETAAVAPEQLKLDEARVKKGRKPASKTSPKGDSASSPREGSKDCRFCGRRAHPRNECPARQAKCHYCRRLGHFEDVCEKRKRSLSTVHLHAVSTVGRAKFVKVAVNGYDVDFKVDSGAEVTVVPSTFPGAPRSLQEPGGQLTGPGNHPLTVLGTFQATLTWRGKSVVERVYVLPSQDPPLLGFPAIQKLGVVKFVDALSSLNQQSPLHSNIFEGLGELKDEYVIRLPPGAQPFSLSVPRRIPIPLHNIVREELDKLEADGVIRKVDDPTDWCSGIVVVPKSSGGYRICVDLTRLNQVVQRERHVLPSVEHILGRLGPAQIFSKLDATASFHQIKLSAESQLLTTFITPFGRYCFCRLPFGICSAPEYFQRQMGRILEGLDGVVHMIDDILVFGRTQEEHDQRLATVLGHLSSAGVTLNRAKYVFSASALRFLGVTVSADGISPDPDKVQALVNLEAPVDVSGVRRLLGMANHVGRFLPHLSDVTTPIRALLQKNSAWCWGPSQQSAFDRLKGMLSSKVCMAKYDPSYHTTVSADASSYGLGAVLLQDQPSGERRAVAYASQSLTPTETRYSQTEKEALAVTWAVERFDQFVRGIRFDVETDHRPLVALLGSAELDTMPPRIQRLRMRLMAYQYNVLYVPGKLLATADTLSRAPVQPADN</sequence>
<dbReference type="InterPro" id="IPR050951">
    <property type="entry name" value="Retrovirus_Pol_polyprotein"/>
</dbReference>
<evidence type="ECO:0000313" key="8">
    <source>
        <dbReference type="EMBL" id="JAR91094.1"/>
    </source>
</evidence>
<keyword evidence="3" id="KW-0540">Nuclease</keyword>
<organism evidence="8">
    <name type="scientific">Ixodes ricinus</name>
    <name type="common">Common tick</name>
    <name type="synonym">Acarus ricinus</name>
    <dbReference type="NCBI Taxonomy" id="34613"/>
    <lineage>
        <taxon>Eukaryota</taxon>
        <taxon>Metazoa</taxon>
        <taxon>Ecdysozoa</taxon>
        <taxon>Arthropoda</taxon>
        <taxon>Chelicerata</taxon>
        <taxon>Arachnida</taxon>
        <taxon>Acari</taxon>
        <taxon>Parasitiformes</taxon>
        <taxon>Ixodida</taxon>
        <taxon>Ixodoidea</taxon>
        <taxon>Ixodidae</taxon>
        <taxon>Ixodinae</taxon>
        <taxon>Ixodes</taxon>
    </lineage>
</organism>
<keyword evidence="5" id="KW-0695">RNA-directed DNA polymerase</keyword>
<dbReference type="InterPro" id="IPR000477">
    <property type="entry name" value="RT_dom"/>
</dbReference>
<evidence type="ECO:0000256" key="2">
    <source>
        <dbReference type="ARBA" id="ARBA00022695"/>
    </source>
</evidence>
<dbReference type="PANTHER" id="PTHR37984:SF9">
    <property type="entry name" value="INTEGRASE CATALYTIC DOMAIN-CONTAINING PROTEIN"/>
    <property type="match status" value="1"/>
</dbReference>
<dbReference type="Gene3D" id="4.10.60.10">
    <property type="entry name" value="Zinc finger, CCHC-type"/>
    <property type="match status" value="1"/>
</dbReference>
<dbReference type="InterPro" id="IPR021109">
    <property type="entry name" value="Peptidase_aspartic_dom_sf"/>
</dbReference>
<dbReference type="Gene3D" id="3.10.10.10">
    <property type="entry name" value="HIV Type 1 Reverse Transcriptase, subunit A, domain 1"/>
    <property type="match status" value="1"/>
</dbReference>
<dbReference type="GO" id="GO:0004519">
    <property type="term" value="F:endonuclease activity"/>
    <property type="evidence" value="ECO:0007669"/>
    <property type="project" value="UniProtKB-KW"/>
</dbReference>
<feature type="compositionally biased region" description="Polar residues" evidence="6">
    <location>
        <begin position="257"/>
        <end position="270"/>
    </location>
</feature>
<dbReference type="InterPro" id="IPR041577">
    <property type="entry name" value="RT_RNaseH_2"/>
</dbReference>
<feature type="non-terminal residue" evidence="8">
    <location>
        <position position="891"/>
    </location>
</feature>
<dbReference type="AlphaFoldDB" id="A0A147BK39"/>
<dbReference type="InterPro" id="IPR043128">
    <property type="entry name" value="Rev_trsase/Diguanyl_cyclase"/>
</dbReference>
<evidence type="ECO:0000256" key="1">
    <source>
        <dbReference type="ARBA" id="ARBA00012493"/>
    </source>
</evidence>
<protein>
    <recommendedName>
        <fullName evidence="1">RNA-directed DNA polymerase</fullName>
        <ecNumber evidence="1">2.7.7.49</ecNumber>
    </recommendedName>
</protein>
<dbReference type="EMBL" id="GEGO01004310">
    <property type="protein sequence ID" value="JAR91094.1"/>
    <property type="molecule type" value="Transcribed_RNA"/>
</dbReference>
<dbReference type="Pfam" id="PF17919">
    <property type="entry name" value="RT_RNaseH_2"/>
    <property type="match status" value="1"/>
</dbReference>
<dbReference type="Gene3D" id="3.30.70.270">
    <property type="match status" value="2"/>
</dbReference>
<dbReference type="SUPFAM" id="SSF56672">
    <property type="entry name" value="DNA/RNA polymerases"/>
    <property type="match status" value="1"/>
</dbReference>
<evidence type="ECO:0000259" key="7">
    <source>
        <dbReference type="PROSITE" id="PS50878"/>
    </source>
</evidence>
<reference evidence="8" key="1">
    <citation type="journal article" date="2018" name="PLoS Negl. Trop. Dis.">
        <title>Sialome diversity of ticks revealed by RNAseq of single tick salivary glands.</title>
        <authorList>
            <person name="Perner J."/>
            <person name="Kropackova S."/>
            <person name="Kopacek P."/>
            <person name="Ribeiro J.M."/>
        </authorList>
    </citation>
    <scope>NUCLEOTIDE SEQUENCE</scope>
    <source>
        <strain evidence="8">Siblings of single egg batch collected in Ceske Budejovice</strain>
        <tissue evidence="8">Salivary glands</tissue>
    </source>
</reference>
<evidence type="ECO:0000256" key="3">
    <source>
        <dbReference type="ARBA" id="ARBA00022722"/>
    </source>
</evidence>
<feature type="region of interest" description="Disordered" evidence="6">
    <location>
        <begin position="241"/>
        <end position="276"/>
    </location>
</feature>
<evidence type="ECO:0000256" key="6">
    <source>
        <dbReference type="SAM" id="MobiDB-lite"/>
    </source>
</evidence>
<dbReference type="SUPFAM" id="SSF50630">
    <property type="entry name" value="Acid proteases"/>
    <property type="match status" value="1"/>
</dbReference>
<dbReference type="InterPro" id="IPR043502">
    <property type="entry name" value="DNA/RNA_pol_sf"/>
</dbReference>
<keyword evidence="2" id="KW-0548">Nucleotidyltransferase</keyword>
<feature type="domain" description="Reverse transcriptase" evidence="7">
    <location>
        <begin position="491"/>
        <end position="668"/>
    </location>
</feature>
<dbReference type="PROSITE" id="PS50878">
    <property type="entry name" value="RT_POL"/>
    <property type="match status" value="1"/>
</dbReference>
<dbReference type="CDD" id="cd09274">
    <property type="entry name" value="RNase_HI_RT_Ty3"/>
    <property type="match status" value="1"/>
</dbReference>
<dbReference type="FunFam" id="3.30.70.270:FF:000020">
    <property type="entry name" value="Transposon Tf2-6 polyprotein-like Protein"/>
    <property type="match status" value="1"/>
</dbReference>
<evidence type="ECO:0000256" key="5">
    <source>
        <dbReference type="ARBA" id="ARBA00022918"/>
    </source>
</evidence>
<keyword evidence="4" id="KW-0378">Hydrolase</keyword>
<keyword evidence="4" id="KW-0255">Endonuclease</keyword>
<dbReference type="Gene3D" id="2.40.70.10">
    <property type="entry name" value="Acid Proteases"/>
    <property type="match status" value="1"/>
</dbReference>
<dbReference type="Pfam" id="PF00078">
    <property type="entry name" value="RVT_1"/>
    <property type="match status" value="1"/>
</dbReference>
<dbReference type="GO" id="GO:0003964">
    <property type="term" value="F:RNA-directed DNA polymerase activity"/>
    <property type="evidence" value="ECO:0007669"/>
    <property type="project" value="UniProtKB-KW"/>
</dbReference>
<keyword evidence="2" id="KW-0808">Transferase</keyword>
<proteinExistence type="predicted"/>
<name>A0A147BK39_IXORI</name>
<dbReference type="CDD" id="cd01647">
    <property type="entry name" value="RT_LTR"/>
    <property type="match status" value="1"/>
</dbReference>
<dbReference type="EC" id="2.7.7.49" evidence="1"/>
<dbReference type="PANTHER" id="PTHR37984">
    <property type="entry name" value="PROTEIN CBG26694"/>
    <property type="match status" value="1"/>
</dbReference>
<dbReference type="FunFam" id="3.10.20.370:FF:000001">
    <property type="entry name" value="Retrovirus-related Pol polyprotein from transposon 17.6-like protein"/>
    <property type="match status" value="1"/>
</dbReference>
<evidence type="ECO:0000256" key="4">
    <source>
        <dbReference type="ARBA" id="ARBA00022759"/>
    </source>
</evidence>
<accession>A0A147BK39</accession>